<proteinExistence type="predicted"/>
<organism evidence="1 2">
    <name type="scientific">Niabella drilacis (strain DSM 25811 / CCM 8410 / CCUG 62505 / LMG 26954 / E90)</name>
    <dbReference type="NCBI Taxonomy" id="1285928"/>
    <lineage>
        <taxon>Bacteria</taxon>
        <taxon>Pseudomonadati</taxon>
        <taxon>Bacteroidota</taxon>
        <taxon>Chitinophagia</taxon>
        <taxon>Chitinophagales</taxon>
        <taxon>Chitinophagaceae</taxon>
        <taxon>Niabella</taxon>
    </lineage>
</organism>
<accession>A0A1G6I7V1</accession>
<sequence>MSTFPLFYTHVRVTSPARINVGGIENNFMEELRQDIMTTINSRGINALFVEANDAERLIQQIATIFDLKLNRLFVWETSKAQGVLMAYDGSTDIWEGQLLAFISDFQSEVFLVLTNEAYYPWPVLKCKKEEVVTIISEQFFFEYFIFDSTMNKIVFDTHQNMLQRYSI</sequence>
<dbReference type="EMBL" id="FMZO01000001">
    <property type="protein sequence ID" value="SDC02105.1"/>
    <property type="molecule type" value="Genomic_DNA"/>
</dbReference>
<keyword evidence="2" id="KW-1185">Reference proteome</keyword>
<evidence type="ECO:0000313" key="1">
    <source>
        <dbReference type="EMBL" id="SDC02105.1"/>
    </source>
</evidence>
<dbReference type="STRING" id="1285928.SAMN04487894_101113"/>
<evidence type="ECO:0000313" key="2">
    <source>
        <dbReference type="Proteomes" id="UP000198757"/>
    </source>
</evidence>
<protein>
    <submittedName>
        <fullName evidence="1">Uncharacterized protein</fullName>
    </submittedName>
</protein>
<gene>
    <name evidence="1" type="ORF">SAMN04487894_101113</name>
</gene>
<dbReference type="AlphaFoldDB" id="A0A1G6I7V1"/>
<dbReference type="RefSeq" id="WP_143019618.1">
    <property type="nucleotide sequence ID" value="NZ_FMZO01000001.1"/>
</dbReference>
<name>A0A1G6I7V1_NIADE</name>
<reference evidence="2" key="1">
    <citation type="submission" date="2016-10" db="EMBL/GenBank/DDBJ databases">
        <authorList>
            <person name="Varghese N."/>
            <person name="Submissions S."/>
        </authorList>
    </citation>
    <scope>NUCLEOTIDE SEQUENCE [LARGE SCALE GENOMIC DNA]</scope>
    <source>
        <strain evidence="2">DSM 25811 / CCM 8410 / LMG 26954 / E90</strain>
    </source>
</reference>
<dbReference type="Proteomes" id="UP000198757">
    <property type="component" value="Unassembled WGS sequence"/>
</dbReference>